<sequence>MCPRRHTKQLTRTVMCLRRHTNQLKFLCPQRQTNQLKKTAVRLRRQTNQLKLVCLQRHSNQLTNDEDSDHDESIHDYGSRSGGVSIRVLVESQCHRSLLC</sequence>
<accession>A0A3N7FWP8</accession>
<evidence type="ECO:0000313" key="2">
    <source>
        <dbReference type="Proteomes" id="UP000006729"/>
    </source>
</evidence>
<name>A0A3N7FWP8_POPTR</name>
<organism evidence="1 2">
    <name type="scientific">Populus trichocarpa</name>
    <name type="common">Western balsam poplar</name>
    <name type="synonym">Populus balsamifera subsp. trichocarpa</name>
    <dbReference type="NCBI Taxonomy" id="3694"/>
    <lineage>
        <taxon>Eukaryota</taxon>
        <taxon>Viridiplantae</taxon>
        <taxon>Streptophyta</taxon>
        <taxon>Embryophyta</taxon>
        <taxon>Tracheophyta</taxon>
        <taxon>Spermatophyta</taxon>
        <taxon>Magnoliopsida</taxon>
        <taxon>eudicotyledons</taxon>
        <taxon>Gunneridae</taxon>
        <taxon>Pentapetalae</taxon>
        <taxon>rosids</taxon>
        <taxon>fabids</taxon>
        <taxon>Malpighiales</taxon>
        <taxon>Salicaceae</taxon>
        <taxon>Saliceae</taxon>
        <taxon>Populus</taxon>
    </lineage>
</organism>
<evidence type="ECO:0000313" key="1">
    <source>
        <dbReference type="EMBL" id="RQO98932.1"/>
    </source>
</evidence>
<dbReference type="EMBL" id="CM009302">
    <property type="protein sequence ID" value="RQO98932.1"/>
    <property type="molecule type" value="Genomic_DNA"/>
</dbReference>
<proteinExistence type="predicted"/>
<keyword evidence="2" id="KW-1185">Reference proteome</keyword>
<gene>
    <name evidence="1" type="ORF">POPTR_013G031150</name>
</gene>
<reference evidence="1 2" key="1">
    <citation type="journal article" date="2006" name="Science">
        <title>The genome of black cottonwood, Populus trichocarpa (Torr. &amp; Gray).</title>
        <authorList>
            <person name="Tuskan G.A."/>
            <person name="Difazio S."/>
            <person name="Jansson S."/>
            <person name="Bohlmann J."/>
            <person name="Grigoriev I."/>
            <person name="Hellsten U."/>
            <person name="Putnam N."/>
            <person name="Ralph S."/>
            <person name="Rombauts S."/>
            <person name="Salamov A."/>
            <person name="Schein J."/>
            <person name="Sterck L."/>
            <person name="Aerts A."/>
            <person name="Bhalerao R.R."/>
            <person name="Bhalerao R.P."/>
            <person name="Blaudez D."/>
            <person name="Boerjan W."/>
            <person name="Brun A."/>
            <person name="Brunner A."/>
            <person name="Busov V."/>
            <person name="Campbell M."/>
            <person name="Carlson J."/>
            <person name="Chalot M."/>
            <person name="Chapman J."/>
            <person name="Chen G.L."/>
            <person name="Cooper D."/>
            <person name="Coutinho P.M."/>
            <person name="Couturier J."/>
            <person name="Covert S."/>
            <person name="Cronk Q."/>
            <person name="Cunningham R."/>
            <person name="Davis J."/>
            <person name="Degroeve S."/>
            <person name="Dejardin A."/>
            <person name="Depamphilis C."/>
            <person name="Detter J."/>
            <person name="Dirks B."/>
            <person name="Dubchak I."/>
            <person name="Duplessis S."/>
            <person name="Ehlting J."/>
            <person name="Ellis B."/>
            <person name="Gendler K."/>
            <person name="Goodstein D."/>
            <person name="Gribskov M."/>
            <person name="Grimwood J."/>
            <person name="Groover A."/>
            <person name="Gunter L."/>
            <person name="Hamberger B."/>
            <person name="Heinze B."/>
            <person name="Helariutta Y."/>
            <person name="Henrissat B."/>
            <person name="Holligan D."/>
            <person name="Holt R."/>
            <person name="Huang W."/>
            <person name="Islam-Faridi N."/>
            <person name="Jones S."/>
            <person name="Jones-Rhoades M."/>
            <person name="Jorgensen R."/>
            <person name="Joshi C."/>
            <person name="Kangasjarvi J."/>
            <person name="Karlsson J."/>
            <person name="Kelleher C."/>
            <person name="Kirkpatrick R."/>
            <person name="Kirst M."/>
            <person name="Kohler A."/>
            <person name="Kalluri U."/>
            <person name="Larimer F."/>
            <person name="Leebens-Mack J."/>
            <person name="Leple J.C."/>
            <person name="Locascio P."/>
            <person name="Lou Y."/>
            <person name="Lucas S."/>
            <person name="Martin F."/>
            <person name="Montanini B."/>
            <person name="Napoli C."/>
            <person name="Nelson D.R."/>
            <person name="Nelson C."/>
            <person name="Nieminen K."/>
            <person name="Nilsson O."/>
            <person name="Pereda V."/>
            <person name="Peter G."/>
            <person name="Philippe R."/>
            <person name="Pilate G."/>
            <person name="Poliakov A."/>
            <person name="Razumovskaya J."/>
            <person name="Richardson P."/>
            <person name="Rinaldi C."/>
            <person name="Ritland K."/>
            <person name="Rouze P."/>
            <person name="Ryaboy D."/>
            <person name="Schmutz J."/>
            <person name="Schrader J."/>
            <person name="Segerman B."/>
            <person name="Shin H."/>
            <person name="Siddiqui A."/>
            <person name="Sterky F."/>
            <person name="Terry A."/>
            <person name="Tsai C.J."/>
            <person name="Uberbacher E."/>
            <person name="Unneberg P."/>
            <person name="Vahala J."/>
            <person name="Wall K."/>
            <person name="Wessler S."/>
            <person name="Yang G."/>
            <person name="Yin T."/>
            <person name="Douglas C."/>
            <person name="Marra M."/>
            <person name="Sandberg G."/>
            <person name="Van de Peer Y."/>
            <person name="Rokhsar D."/>
        </authorList>
    </citation>
    <scope>NUCLEOTIDE SEQUENCE [LARGE SCALE GENOMIC DNA]</scope>
    <source>
        <strain evidence="2">cv. Nisqually</strain>
    </source>
</reference>
<dbReference type="AlphaFoldDB" id="A0A3N7FWP8"/>
<dbReference type="Proteomes" id="UP000006729">
    <property type="component" value="Chromosome 13"/>
</dbReference>
<protein>
    <submittedName>
        <fullName evidence="1">Uncharacterized protein</fullName>
    </submittedName>
</protein>